<reference evidence="2" key="1">
    <citation type="submission" date="2020-11" db="EMBL/GenBank/DDBJ databases">
        <authorList>
            <person name="Tran Van P."/>
        </authorList>
    </citation>
    <scope>NUCLEOTIDE SEQUENCE</scope>
</reference>
<sequence length="543" mass="59976">MLEVEFRLLVQKIQDKVACLDDVRFAPVSETSIFLQFSLSIIAPASLNCLMCGIPSLLRTFSTPSLHLFLVLPLGLFPPSSHLQHCTATLSPSILPTCPSHLSWAASILFKTGITPTFCQIFSCLALSLLVFPTMARRGFISDPVLYCQSLELCSALRSGNYGAEGIKVDSKLGFADSSQSNGNHHRPTLHGSNGDAVSPGIISAVLKVQVVPTSKVKGSVCTEGSRCAPKSTEELYDYDDEDENIRKDDITNGNKTNKTVKIITGLDDPVDEDESNQYSNGNHDGNKKRVKNTEKQKKVIKVPLIPIHRGNYVGVNTANDPFNSPSFPKWGPEIVHGHEYLPFHDALLSRNERNPEFSSQLPLYYSRYVITPVSREGPDSRDYTVPRTREGSLGEDYQPRGPEENFHPRVIGEEFQPRVPVAYQEMVPRPYVRSYPGDRNIIQKRNSFRTYQTGAHQEPPRNRISNECAPVAFGYGSNSDAPHQPIPNQMTAVDDKIDIDLGTMISLVNQPDNGYAAETGGPSEISLNGKLGDILDFGKLDE</sequence>
<feature type="region of interest" description="Disordered" evidence="1">
    <location>
        <begin position="377"/>
        <end position="408"/>
    </location>
</feature>
<dbReference type="AlphaFoldDB" id="A0A7R8VKN7"/>
<name>A0A7R8VKN7_TIMDO</name>
<feature type="region of interest" description="Disordered" evidence="1">
    <location>
        <begin position="269"/>
        <end position="292"/>
    </location>
</feature>
<evidence type="ECO:0000256" key="1">
    <source>
        <dbReference type="SAM" id="MobiDB-lite"/>
    </source>
</evidence>
<evidence type="ECO:0000313" key="2">
    <source>
        <dbReference type="EMBL" id="CAD7199489.1"/>
    </source>
</evidence>
<proteinExistence type="predicted"/>
<organism evidence="2">
    <name type="scientific">Timema douglasi</name>
    <name type="common">Walking stick</name>
    <dbReference type="NCBI Taxonomy" id="61478"/>
    <lineage>
        <taxon>Eukaryota</taxon>
        <taxon>Metazoa</taxon>
        <taxon>Ecdysozoa</taxon>
        <taxon>Arthropoda</taxon>
        <taxon>Hexapoda</taxon>
        <taxon>Insecta</taxon>
        <taxon>Pterygota</taxon>
        <taxon>Neoptera</taxon>
        <taxon>Polyneoptera</taxon>
        <taxon>Phasmatodea</taxon>
        <taxon>Timematodea</taxon>
        <taxon>Timematoidea</taxon>
        <taxon>Timematidae</taxon>
        <taxon>Timema</taxon>
    </lineage>
</organism>
<gene>
    <name evidence="2" type="ORF">TDIB3V08_LOCUS5738</name>
</gene>
<accession>A0A7R8VKN7</accession>
<protein>
    <submittedName>
        <fullName evidence="2">Uncharacterized protein</fullName>
    </submittedName>
</protein>
<dbReference type="EMBL" id="OA566803">
    <property type="protein sequence ID" value="CAD7199489.1"/>
    <property type="molecule type" value="Genomic_DNA"/>
</dbReference>